<dbReference type="OrthoDB" id="5319939at2"/>
<feature type="transmembrane region" description="Helical" evidence="1">
    <location>
        <begin position="171"/>
        <end position="196"/>
    </location>
</feature>
<dbReference type="HOGENOM" id="CLU_1347368_0_0_7"/>
<keyword evidence="1" id="KW-0812">Transmembrane</keyword>
<evidence type="ECO:0000256" key="1">
    <source>
        <dbReference type="SAM" id="Phobius"/>
    </source>
</evidence>
<keyword evidence="1" id="KW-1133">Transmembrane helix</keyword>
<evidence type="ECO:0008006" key="4">
    <source>
        <dbReference type="Google" id="ProtNLM"/>
    </source>
</evidence>
<sequence length="204" mass="22623">MTIFIENSPELQSARRYILVAMSLGLVLWLAVSIGLLSWFLDFKGLLAIFKSYLFLWLTMFIAQVVGYYKLAKVSRNLLLFRYAAFPYIADALLSLCGLLLSKSIVDIVGMALLKFLTLVFYAYYSYCLCAELTRVTQDPLFKRGVLVIGLCFAFILSVGAILGNAHVYRIVIFGVGALGALGALAGWGMIMLGFVRLKQISCP</sequence>
<feature type="transmembrane region" description="Helical" evidence="1">
    <location>
        <begin position="83"/>
        <end position="102"/>
    </location>
</feature>
<dbReference type="GeneID" id="36134783"/>
<dbReference type="Proteomes" id="UP000007934">
    <property type="component" value="Chromosome"/>
</dbReference>
<reference evidence="2 3" key="1">
    <citation type="journal article" date="2011" name="Genome Biol. Evol.">
        <title>Comparative whole genome sequence analysis of the carcinogenic bacterial model pathogen Helicobacter felis.</title>
        <authorList>
            <person name="Arnold I.C."/>
            <person name="Zigova Z."/>
            <person name="Holden M."/>
            <person name="Lawley T.D."/>
            <person name="Rad R."/>
            <person name="Dougan G."/>
            <person name="Falkow S."/>
            <person name="Bentley S.D."/>
            <person name="Muller A."/>
        </authorList>
    </citation>
    <scope>NUCLEOTIDE SEQUENCE [LARGE SCALE GENOMIC DNA]</scope>
    <source>
        <strain evidence="3">ATCC 49179 / CCUG 28539 / NCTC 12436 / CS1</strain>
    </source>
</reference>
<accession>E7ACA9</accession>
<dbReference type="EMBL" id="FQ670179">
    <property type="protein sequence ID" value="CBY82996.1"/>
    <property type="molecule type" value="Genomic_DNA"/>
</dbReference>
<keyword evidence="3" id="KW-1185">Reference proteome</keyword>
<evidence type="ECO:0000313" key="3">
    <source>
        <dbReference type="Proteomes" id="UP000007934"/>
    </source>
</evidence>
<name>E7ACA9_HELFC</name>
<feature type="transmembrane region" description="Helical" evidence="1">
    <location>
        <begin position="108"/>
        <end position="125"/>
    </location>
</feature>
<dbReference type="RefSeq" id="WP_013469362.1">
    <property type="nucleotide sequence ID" value="NC_014810.2"/>
</dbReference>
<protein>
    <recommendedName>
        <fullName evidence="4">Integral membrane protein</fullName>
    </recommendedName>
</protein>
<feature type="transmembrane region" description="Helical" evidence="1">
    <location>
        <begin position="146"/>
        <end position="165"/>
    </location>
</feature>
<keyword evidence="1" id="KW-0472">Membrane</keyword>
<proteinExistence type="predicted"/>
<feature type="transmembrane region" description="Helical" evidence="1">
    <location>
        <begin position="53"/>
        <end position="71"/>
    </location>
</feature>
<dbReference type="STRING" id="936155.HFELIS_09120"/>
<gene>
    <name evidence="2" type="ordered locus">Hfelis_09120</name>
</gene>
<organism evidence="2 3">
    <name type="scientific">Helicobacter felis (strain ATCC 49179 / CCUG 28539 / NCTC 12436 / CS1)</name>
    <dbReference type="NCBI Taxonomy" id="936155"/>
    <lineage>
        <taxon>Bacteria</taxon>
        <taxon>Pseudomonadati</taxon>
        <taxon>Campylobacterota</taxon>
        <taxon>Epsilonproteobacteria</taxon>
        <taxon>Campylobacterales</taxon>
        <taxon>Helicobacteraceae</taxon>
        <taxon>Helicobacter</taxon>
    </lineage>
</organism>
<dbReference type="KEGG" id="hfe:HFELIS_09120"/>
<evidence type="ECO:0000313" key="2">
    <source>
        <dbReference type="EMBL" id="CBY82996.1"/>
    </source>
</evidence>
<feature type="transmembrane region" description="Helical" evidence="1">
    <location>
        <begin position="17"/>
        <end position="41"/>
    </location>
</feature>
<dbReference type="AlphaFoldDB" id="E7ACA9"/>